<accession>A0A267GCU5</accession>
<keyword evidence="3" id="KW-1185">Reference proteome</keyword>
<keyword evidence="1" id="KW-1133">Transmembrane helix</keyword>
<feature type="non-terminal residue" evidence="2">
    <location>
        <position position="1"/>
    </location>
</feature>
<organism evidence="2 3">
    <name type="scientific">Macrostomum lignano</name>
    <dbReference type="NCBI Taxonomy" id="282301"/>
    <lineage>
        <taxon>Eukaryota</taxon>
        <taxon>Metazoa</taxon>
        <taxon>Spiralia</taxon>
        <taxon>Lophotrochozoa</taxon>
        <taxon>Platyhelminthes</taxon>
        <taxon>Rhabditophora</taxon>
        <taxon>Macrostomorpha</taxon>
        <taxon>Macrostomida</taxon>
        <taxon>Macrostomidae</taxon>
        <taxon>Macrostomum</taxon>
    </lineage>
</organism>
<sequence>SLGLSLTTDFPCYQLPQLQQIAAMILSYTLLFVKLGASYGQDDRLRAQTIATPTVATTYGLRLGNSTDYWTLSTAHWAT</sequence>
<evidence type="ECO:0000313" key="2">
    <source>
        <dbReference type="EMBL" id="PAA83194.1"/>
    </source>
</evidence>
<dbReference type="EMBL" id="NIVC01000429">
    <property type="protein sequence ID" value="PAA83194.1"/>
    <property type="molecule type" value="Genomic_DNA"/>
</dbReference>
<dbReference type="AlphaFoldDB" id="A0A267GCU5"/>
<comment type="caution">
    <text evidence="2">The sequence shown here is derived from an EMBL/GenBank/DDBJ whole genome shotgun (WGS) entry which is preliminary data.</text>
</comment>
<evidence type="ECO:0000313" key="3">
    <source>
        <dbReference type="Proteomes" id="UP000215902"/>
    </source>
</evidence>
<name>A0A267GCU5_9PLAT</name>
<keyword evidence="1" id="KW-0472">Membrane</keyword>
<proteinExistence type="predicted"/>
<protein>
    <submittedName>
        <fullName evidence="2">Uncharacterized protein</fullName>
    </submittedName>
</protein>
<evidence type="ECO:0000256" key="1">
    <source>
        <dbReference type="SAM" id="Phobius"/>
    </source>
</evidence>
<keyword evidence="1" id="KW-0812">Transmembrane</keyword>
<dbReference type="Proteomes" id="UP000215902">
    <property type="component" value="Unassembled WGS sequence"/>
</dbReference>
<reference evidence="2 3" key="1">
    <citation type="submission" date="2017-06" db="EMBL/GenBank/DDBJ databases">
        <title>A platform for efficient transgenesis in Macrostomum lignano, a flatworm model organism for stem cell research.</title>
        <authorList>
            <person name="Berezikov E."/>
        </authorList>
    </citation>
    <scope>NUCLEOTIDE SEQUENCE [LARGE SCALE GENOMIC DNA]</scope>
    <source>
        <strain evidence="2">DV1</strain>
        <tissue evidence="2">Whole organism</tissue>
    </source>
</reference>
<gene>
    <name evidence="2" type="ORF">BOX15_Mlig019070g4</name>
</gene>
<feature type="transmembrane region" description="Helical" evidence="1">
    <location>
        <begin position="20"/>
        <end position="37"/>
    </location>
</feature>